<evidence type="ECO:0000313" key="2">
    <source>
        <dbReference type="Proteomes" id="UP000176300"/>
    </source>
</evidence>
<dbReference type="EMBL" id="MFQS01000026">
    <property type="protein sequence ID" value="OGH82912.1"/>
    <property type="molecule type" value="Genomic_DNA"/>
</dbReference>
<comment type="caution">
    <text evidence="1">The sequence shown here is derived from an EMBL/GenBank/DDBJ whole genome shotgun (WGS) entry which is preliminary data.</text>
</comment>
<protein>
    <submittedName>
        <fullName evidence="1">Uncharacterized protein</fullName>
    </submittedName>
</protein>
<accession>A0A1F6NGC6</accession>
<sequence>MIIVDGDIDIKNNFIICGSEGYDYDDGCNEPNDSYVMLLSSVDQLDPSDPAIRMQNNAQLRGILYAPHGLLFIENSATLKEATAYQIQAENNCQIIYESGLINLNFSSGPGGGWLIEDWIEVVPD</sequence>
<proteinExistence type="predicted"/>
<dbReference type="STRING" id="1798697.A2373_04270"/>
<dbReference type="AlphaFoldDB" id="A0A1F6NGC6"/>
<name>A0A1F6NGC6_9BACT</name>
<reference evidence="1 2" key="1">
    <citation type="journal article" date="2016" name="Nat. Commun.">
        <title>Thousands of microbial genomes shed light on interconnected biogeochemical processes in an aquifer system.</title>
        <authorList>
            <person name="Anantharaman K."/>
            <person name="Brown C.T."/>
            <person name="Hug L.A."/>
            <person name="Sharon I."/>
            <person name="Castelle C.J."/>
            <person name="Probst A.J."/>
            <person name="Thomas B.C."/>
            <person name="Singh A."/>
            <person name="Wilkins M.J."/>
            <person name="Karaoz U."/>
            <person name="Brodie E.L."/>
            <person name="Williams K.H."/>
            <person name="Hubbard S.S."/>
            <person name="Banfield J.F."/>
        </authorList>
    </citation>
    <scope>NUCLEOTIDE SEQUENCE [LARGE SCALE GENOMIC DNA]</scope>
</reference>
<organism evidence="1 2">
    <name type="scientific">Candidatus Magasanikbacteria bacterium RIFOXYB1_FULL_40_15</name>
    <dbReference type="NCBI Taxonomy" id="1798697"/>
    <lineage>
        <taxon>Bacteria</taxon>
        <taxon>Candidatus Magasanikiibacteriota</taxon>
    </lineage>
</organism>
<evidence type="ECO:0000313" key="1">
    <source>
        <dbReference type="EMBL" id="OGH82912.1"/>
    </source>
</evidence>
<gene>
    <name evidence="1" type="ORF">A2373_04270</name>
</gene>
<dbReference type="Proteomes" id="UP000176300">
    <property type="component" value="Unassembled WGS sequence"/>
</dbReference>